<comment type="caution">
    <text evidence="4">The sequence shown here is derived from an EMBL/GenBank/DDBJ whole genome shotgun (WGS) entry which is preliminary data.</text>
</comment>
<name>A0AA86TMP5_9EUKA</name>
<evidence type="ECO:0000256" key="3">
    <source>
        <dbReference type="SAM" id="MobiDB-lite"/>
    </source>
</evidence>
<proteinExistence type="predicted"/>
<evidence type="ECO:0000313" key="4">
    <source>
        <dbReference type="EMBL" id="CAI9920337.1"/>
    </source>
</evidence>
<dbReference type="PROSITE" id="PS51450">
    <property type="entry name" value="LRR"/>
    <property type="match status" value="1"/>
</dbReference>
<organism evidence="4">
    <name type="scientific">Hexamita inflata</name>
    <dbReference type="NCBI Taxonomy" id="28002"/>
    <lineage>
        <taxon>Eukaryota</taxon>
        <taxon>Metamonada</taxon>
        <taxon>Diplomonadida</taxon>
        <taxon>Hexamitidae</taxon>
        <taxon>Hexamitinae</taxon>
        <taxon>Hexamita</taxon>
    </lineage>
</organism>
<reference evidence="4" key="1">
    <citation type="submission" date="2023-06" db="EMBL/GenBank/DDBJ databases">
        <authorList>
            <person name="Kurt Z."/>
        </authorList>
    </citation>
    <scope>NUCLEOTIDE SEQUENCE</scope>
</reference>
<sequence>MQLSNELKNSSETNQSGTPAILDNISEYDKQMIVKYQSEIEDFSLTISWNPDLKSLDFVKFLVIYKLELLSCKNIIPKLESQTIKRLELTYCDIQSVKDLQLDNLEVLKIYNTQNKLESNTLAQEIVRFKNLKELTLYNCITDCITDFSILSQMTGLTKLCVMQCNLCSTEALRPLTNLEELYPNYNKVGITTLQYFTNLTKLSLLECNLVNIDALRPLVNLDELYLNSNKDIDITTVQYLTNLCKLQLVSCNLVSLDVLRLLKKLEELDIFNNNIVYLLPLVELKEISQLDVKNNKIIDCQAIKLHSNFNNFGLDDQELPTQEELQTANILRDINSPITCLKQMRKISRHIKNENFVFKKKITQQLQVSYNSHEQLVTQAALLLQKMNMYDGCQ</sequence>
<dbReference type="AlphaFoldDB" id="A0AA86TMP5"/>
<keyword evidence="2" id="KW-0677">Repeat</keyword>
<protein>
    <submittedName>
        <fullName evidence="4">DUF2252 family protein</fullName>
    </submittedName>
    <submittedName>
        <fullName evidence="5">DUF2252_family protein</fullName>
    </submittedName>
</protein>
<dbReference type="InterPro" id="IPR050836">
    <property type="entry name" value="SDS22/Internalin_LRR"/>
</dbReference>
<gene>
    <name evidence="5" type="ORF">HINF_LOCUS53980</name>
    <name evidence="4" type="ORF">HINF_LOCUS7982</name>
</gene>
<dbReference type="InterPro" id="IPR032675">
    <property type="entry name" value="LRR_dom_sf"/>
</dbReference>
<evidence type="ECO:0000313" key="5">
    <source>
        <dbReference type="EMBL" id="CAL6069446.1"/>
    </source>
</evidence>
<accession>A0AA86TMP5</accession>
<dbReference type="InterPro" id="IPR001611">
    <property type="entry name" value="Leu-rich_rpt"/>
</dbReference>
<evidence type="ECO:0000256" key="1">
    <source>
        <dbReference type="ARBA" id="ARBA00022614"/>
    </source>
</evidence>
<dbReference type="EMBL" id="CAXDID020000278">
    <property type="protein sequence ID" value="CAL6069446.1"/>
    <property type="molecule type" value="Genomic_DNA"/>
</dbReference>
<keyword evidence="1" id="KW-0433">Leucine-rich repeat</keyword>
<evidence type="ECO:0000256" key="2">
    <source>
        <dbReference type="ARBA" id="ARBA00022737"/>
    </source>
</evidence>
<dbReference type="Gene3D" id="3.80.10.10">
    <property type="entry name" value="Ribonuclease Inhibitor"/>
    <property type="match status" value="1"/>
</dbReference>
<evidence type="ECO:0000313" key="6">
    <source>
        <dbReference type="Proteomes" id="UP001642409"/>
    </source>
</evidence>
<feature type="region of interest" description="Disordered" evidence="3">
    <location>
        <begin position="1"/>
        <end position="20"/>
    </location>
</feature>
<keyword evidence="6" id="KW-1185">Reference proteome</keyword>
<dbReference type="SUPFAM" id="SSF52058">
    <property type="entry name" value="L domain-like"/>
    <property type="match status" value="1"/>
</dbReference>
<reference evidence="5 6" key="2">
    <citation type="submission" date="2024-07" db="EMBL/GenBank/DDBJ databases">
        <authorList>
            <person name="Akdeniz Z."/>
        </authorList>
    </citation>
    <scope>NUCLEOTIDE SEQUENCE [LARGE SCALE GENOMIC DNA]</scope>
</reference>
<dbReference type="Proteomes" id="UP001642409">
    <property type="component" value="Unassembled WGS sequence"/>
</dbReference>
<dbReference type="PANTHER" id="PTHR46652:SF3">
    <property type="entry name" value="LEUCINE-RICH REPEAT-CONTAINING PROTEIN 9"/>
    <property type="match status" value="1"/>
</dbReference>
<dbReference type="PANTHER" id="PTHR46652">
    <property type="entry name" value="LEUCINE-RICH REPEAT AND IQ DOMAIN-CONTAINING PROTEIN 1-RELATED"/>
    <property type="match status" value="1"/>
</dbReference>
<dbReference type="EMBL" id="CATOUU010000199">
    <property type="protein sequence ID" value="CAI9920337.1"/>
    <property type="molecule type" value="Genomic_DNA"/>
</dbReference>
<feature type="compositionally biased region" description="Polar residues" evidence="3">
    <location>
        <begin position="1"/>
        <end position="18"/>
    </location>
</feature>